<dbReference type="OrthoDB" id="3821358at2"/>
<keyword evidence="3" id="KW-1185">Reference proteome</keyword>
<dbReference type="InterPro" id="IPR049244">
    <property type="entry name" value="DUF6879"/>
</dbReference>
<dbReference type="EMBL" id="CP034550">
    <property type="protein sequence ID" value="QFZ17378.1"/>
    <property type="molecule type" value="Genomic_DNA"/>
</dbReference>
<sequence length="187" mass="21201">MPSGESGWEPGQGGEPLDLDAWARQWDAFDRTAFRLETLPEYNVESERGLMELFLAGEPMPPAYNAEWHGSLREYRRSGKVVRRVRVVANPLTDYQRRQFAWAYPGNVEAGEEIRVLDSHDPVTDVLPAQDFWVFDDDSVVLLHYEGGVQTGRELLTGAAVGEYLDYRELAVAHSVPFDQYRNSLPG</sequence>
<dbReference type="KEGG" id="ssyi:EKG83_07740"/>
<protein>
    <recommendedName>
        <fullName evidence="1">DUF6879 domain-containing protein</fullName>
    </recommendedName>
</protein>
<dbReference type="RefSeq" id="WP_051764337.1">
    <property type="nucleotide sequence ID" value="NZ_CP034550.1"/>
</dbReference>
<evidence type="ECO:0000259" key="1">
    <source>
        <dbReference type="Pfam" id="PF21806"/>
    </source>
</evidence>
<proteinExistence type="predicted"/>
<name>A0A5Q0GTP1_SACSY</name>
<reference evidence="3" key="1">
    <citation type="journal article" date="2021" name="Curr. Microbiol.">
        <title>Complete genome of nocamycin-producing strain Saccharothrix syringae NRRL B-16468 reveals the biosynthetic potential for secondary metabolites.</title>
        <authorList>
            <person name="Mo X."/>
            <person name="Yang S."/>
        </authorList>
    </citation>
    <scope>NUCLEOTIDE SEQUENCE [LARGE SCALE GENOMIC DNA]</scope>
    <source>
        <strain evidence="3">ATCC 51364 / DSM 43886 / JCM 6844 / KCTC 9398 / NBRC 14523 / NRRL B-16468 / INA 2240</strain>
    </source>
</reference>
<organism evidence="2 3">
    <name type="scientific">Saccharothrix syringae</name>
    <name type="common">Nocardiopsis syringae</name>
    <dbReference type="NCBI Taxonomy" id="103733"/>
    <lineage>
        <taxon>Bacteria</taxon>
        <taxon>Bacillati</taxon>
        <taxon>Actinomycetota</taxon>
        <taxon>Actinomycetes</taxon>
        <taxon>Pseudonocardiales</taxon>
        <taxon>Pseudonocardiaceae</taxon>
        <taxon>Saccharothrix</taxon>
    </lineage>
</organism>
<evidence type="ECO:0000313" key="3">
    <source>
        <dbReference type="Proteomes" id="UP000325787"/>
    </source>
</evidence>
<dbReference type="AlphaFoldDB" id="A0A5Q0GTP1"/>
<accession>A0A5Q0GTP1</accession>
<dbReference type="Proteomes" id="UP000325787">
    <property type="component" value="Chromosome"/>
</dbReference>
<dbReference type="Pfam" id="PF21806">
    <property type="entry name" value="DUF6879"/>
    <property type="match status" value="1"/>
</dbReference>
<evidence type="ECO:0000313" key="2">
    <source>
        <dbReference type="EMBL" id="QFZ17378.1"/>
    </source>
</evidence>
<gene>
    <name evidence="2" type="ORF">EKG83_07740</name>
</gene>
<feature type="domain" description="DUF6879" evidence="1">
    <location>
        <begin position="21"/>
        <end position="182"/>
    </location>
</feature>